<feature type="compositionally biased region" description="Polar residues" evidence="8">
    <location>
        <begin position="328"/>
        <end position="343"/>
    </location>
</feature>
<dbReference type="GO" id="GO:0097320">
    <property type="term" value="P:plasma membrane tubulation"/>
    <property type="evidence" value="ECO:0007669"/>
    <property type="project" value="TreeGrafter"/>
</dbReference>
<feature type="compositionally biased region" description="Basic and acidic residues" evidence="8">
    <location>
        <begin position="352"/>
        <end position="376"/>
    </location>
</feature>
<evidence type="ECO:0000256" key="8">
    <source>
        <dbReference type="SAM" id="MobiDB-lite"/>
    </source>
</evidence>
<dbReference type="Gene3D" id="1.20.1270.60">
    <property type="entry name" value="Arfaptin homology (AH) domain/BAR domain"/>
    <property type="match status" value="1"/>
</dbReference>
<feature type="domain" description="BAR" evidence="9">
    <location>
        <begin position="32"/>
        <end position="248"/>
    </location>
</feature>
<keyword evidence="4" id="KW-0963">Cytoplasm</keyword>
<dbReference type="InterPro" id="IPR046984">
    <property type="entry name" value="BAR_Bin2"/>
</dbReference>
<dbReference type="Pfam" id="PF03114">
    <property type="entry name" value="BAR"/>
    <property type="match status" value="1"/>
</dbReference>
<dbReference type="Gene3D" id="2.30.30.40">
    <property type="entry name" value="SH3 Domains"/>
    <property type="match status" value="1"/>
</dbReference>
<evidence type="ECO:0000256" key="7">
    <source>
        <dbReference type="SAM" id="Coils"/>
    </source>
</evidence>
<evidence type="ECO:0000256" key="4">
    <source>
        <dbReference type="ARBA" id="ARBA00022490"/>
    </source>
</evidence>
<dbReference type="OrthoDB" id="446293at2759"/>
<dbReference type="EMBL" id="JAERUA010000014">
    <property type="protein sequence ID" value="KAI1891139.1"/>
    <property type="molecule type" value="Genomic_DNA"/>
</dbReference>
<dbReference type="PROSITE" id="PS51021">
    <property type="entry name" value="BAR"/>
    <property type="match status" value="1"/>
</dbReference>
<feature type="region of interest" description="Disordered" evidence="8">
    <location>
        <begin position="282"/>
        <end position="471"/>
    </location>
</feature>
<evidence type="ECO:0000256" key="6">
    <source>
        <dbReference type="ARBA" id="ARBA00023136"/>
    </source>
</evidence>
<dbReference type="PANTHER" id="PTHR46514">
    <property type="entry name" value="AMPHIPHYSIN"/>
    <property type="match status" value="1"/>
</dbReference>
<dbReference type="AlphaFoldDB" id="A0A8T3D0I2"/>
<evidence type="ECO:0000313" key="11">
    <source>
        <dbReference type="Proteomes" id="UP000829720"/>
    </source>
</evidence>
<feature type="compositionally biased region" description="Polar residues" evidence="8">
    <location>
        <begin position="282"/>
        <end position="297"/>
    </location>
</feature>
<evidence type="ECO:0000259" key="9">
    <source>
        <dbReference type="PROSITE" id="PS51021"/>
    </source>
</evidence>
<evidence type="ECO:0000313" key="10">
    <source>
        <dbReference type="EMBL" id="KAI1891139.1"/>
    </source>
</evidence>
<dbReference type="Proteomes" id="UP000829720">
    <property type="component" value="Unassembled WGS sequence"/>
</dbReference>
<accession>A0A8T3D0I2</accession>
<evidence type="ECO:0000256" key="3">
    <source>
        <dbReference type="ARBA" id="ARBA00022443"/>
    </source>
</evidence>
<dbReference type="InterPro" id="IPR004148">
    <property type="entry name" value="BAR_dom"/>
</dbReference>
<feature type="compositionally biased region" description="Polar residues" evidence="8">
    <location>
        <begin position="309"/>
        <end position="319"/>
    </location>
</feature>
<feature type="compositionally biased region" description="Polar residues" evidence="8">
    <location>
        <begin position="378"/>
        <end position="410"/>
    </location>
</feature>
<dbReference type="GO" id="GO:0001891">
    <property type="term" value="C:phagocytic cup"/>
    <property type="evidence" value="ECO:0007669"/>
    <property type="project" value="TreeGrafter"/>
</dbReference>
<dbReference type="PRINTS" id="PR01251">
    <property type="entry name" value="AMPHIPHYSIN"/>
</dbReference>
<dbReference type="SUPFAM" id="SSF50044">
    <property type="entry name" value="SH3-domain"/>
    <property type="match status" value="1"/>
</dbReference>
<sequence length="544" mass="60583">MAENKPGCGSGGTAGIFARRVQKQLSRAQEKVLQKLGKTVETKDEQFEQCSQNLHKQQSDGNRLFKDIKAYFNAVKVMHETSKRLSQSLKDVYETEWQGMEDLMVIMESEDLLWNDYEEKLADQAVRTMENYISQFPEAKERVSKRGRKLVDYDSSRHHLEALQNAKKKDEIKITKAEEEFHKAQTVFEDINRELREELPVLYQSRIGCYVTVFQNISNLRDVFYKEMSTLNNDLYNVMKKLETQHSDKAFIVKGWESNASETKKRRSLMISAPIPCNTAFPSDHTSSLGPLQSNKDATAVKTDDQGGSRPTSLLSSEGSEPAVPELNSDSSSDPAAQEPTGTGSEGTEAVQDPRENSGAEAEAEKKVDEEREKEGSVAQTTEDAVAQTPSQDESNGRETTSVDSDTQHSPEPVAEPGPEPEVPLWGTADCRPTPAPRTTPPSTVQSHQTSDSNGIEPEPTSTEETKNPPGFLYKGVATESHFSTQEGELQFEEGDVILVLNDGEEMPEGMAKGVKESDWIQHGDPLDHSGIFMESWIQRAEAQ</sequence>
<dbReference type="GO" id="GO:0002102">
    <property type="term" value="C:podosome"/>
    <property type="evidence" value="ECO:0007669"/>
    <property type="project" value="TreeGrafter"/>
</dbReference>
<dbReference type="GO" id="GO:0005737">
    <property type="term" value="C:cytoplasm"/>
    <property type="evidence" value="ECO:0007669"/>
    <property type="project" value="UniProtKB-SubCell"/>
</dbReference>
<comment type="subcellular location">
    <subcellularLocation>
        <location evidence="2">Cytoplasm</location>
    </subcellularLocation>
    <subcellularLocation>
        <location evidence="1">Endomembrane system</location>
    </subcellularLocation>
</comment>
<comment type="caution">
    <text evidence="10">The sequence shown here is derived from an EMBL/GenBank/DDBJ whole genome shotgun (WGS) entry which is preliminary data.</text>
</comment>
<dbReference type="PANTHER" id="PTHR46514:SF1">
    <property type="entry name" value="BRIDGING INTEGRATOR 2"/>
    <property type="match status" value="1"/>
</dbReference>
<evidence type="ECO:0000256" key="2">
    <source>
        <dbReference type="ARBA" id="ARBA00004496"/>
    </source>
</evidence>
<evidence type="ECO:0000256" key="5">
    <source>
        <dbReference type="ARBA" id="ARBA00023054"/>
    </source>
</evidence>
<dbReference type="GO" id="GO:0006911">
    <property type="term" value="P:phagocytosis, engulfment"/>
    <property type="evidence" value="ECO:0007669"/>
    <property type="project" value="TreeGrafter"/>
</dbReference>
<keyword evidence="5 7" id="KW-0175">Coiled coil</keyword>
<gene>
    <name evidence="10" type="ORF">AGOR_G00161580</name>
</gene>
<keyword evidence="6" id="KW-0472">Membrane</keyword>
<keyword evidence="11" id="KW-1185">Reference proteome</keyword>
<dbReference type="InterPro" id="IPR027267">
    <property type="entry name" value="AH/BAR_dom_sf"/>
</dbReference>
<dbReference type="SUPFAM" id="SSF103657">
    <property type="entry name" value="BAR/IMD domain-like"/>
    <property type="match status" value="1"/>
</dbReference>
<reference evidence="10" key="1">
    <citation type="submission" date="2021-01" db="EMBL/GenBank/DDBJ databases">
        <authorList>
            <person name="Zahm M."/>
            <person name="Roques C."/>
            <person name="Cabau C."/>
            <person name="Klopp C."/>
            <person name="Donnadieu C."/>
            <person name="Jouanno E."/>
            <person name="Lampietro C."/>
            <person name="Louis A."/>
            <person name="Herpin A."/>
            <person name="Echchiki A."/>
            <person name="Berthelot C."/>
            <person name="Parey E."/>
            <person name="Roest-Crollius H."/>
            <person name="Braasch I."/>
            <person name="Postlethwait J."/>
            <person name="Bobe J."/>
            <person name="Montfort J."/>
            <person name="Bouchez O."/>
            <person name="Begum T."/>
            <person name="Mejri S."/>
            <person name="Adams A."/>
            <person name="Chen W.-J."/>
            <person name="Guiguen Y."/>
        </authorList>
    </citation>
    <scope>NUCLEOTIDE SEQUENCE</scope>
    <source>
        <tissue evidence="10">Blood</tissue>
    </source>
</reference>
<feature type="coiled-coil region" evidence="7">
    <location>
        <begin position="160"/>
        <end position="194"/>
    </location>
</feature>
<dbReference type="GO" id="GO:0012505">
    <property type="term" value="C:endomembrane system"/>
    <property type="evidence" value="ECO:0007669"/>
    <property type="project" value="UniProtKB-SubCell"/>
</dbReference>
<dbReference type="InterPro" id="IPR036028">
    <property type="entry name" value="SH3-like_dom_sf"/>
</dbReference>
<dbReference type="GO" id="GO:0005543">
    <property type="term" value="F:phospholipid binding"/>
    <property type="evidence" value="ECO:0007669"/>
    <property type="project" value="TreeGrafter"/>
</dbReference>
<dbReference type="GO" id="GO:0071800">
    <property type="term" value="P:podosome assembly"/>
    <property type="evidence" value="ECO:0007669"/>
    <property type="project" value="TreeGrafter"/>
</dbReference>
<organism evidence="10 11">
    <name type="scientific">Albula goreensis</name>
    <dbReference type="NCBI Taxonomy" id="1534307"/>
    <lineage>
        <taxon>Eukaryota</taxon>
        <taxon>Metazoa</taxon>
        <taxon>Chordata</taxon>
        <taxon>Craniata</taxon>
        <taxon>Vertebrata</taxon>
        <taxon>Euteleostomi</taxon>
        <taxon>Actinopterygii</taxon>
        <taxon>Neopterygii</taxon>
        <taxon>Teleostei</taxon>
        <taxon>Albuliformes</taxon>
        <taxon>Albulidae</taxon>
        <taxon>Albula</taxon>
    </lineage>
</organism>
<dbReference type="InterPro" id="IPR003005">
    <property type="entry name" value="Amphiphysin"/>
</dbReference>
<dbReference type="FunFam" id="1.20.1270.60:FF:000013">
    <property type="entry name" value="Amphiphysin isoform 2"/>
    <property type="match status" value="1"/>
</dbReference>
<dbReference type="CDD" id="cd07612">
    <property type="entry name" value="BAR_Bin2"/>
    <property type="match status" value="1"/>
</dbReference>
<name>A0A8T3D0I2_9TELE</name>
<dbReference type="SMART" id="SM00721">
    <property type="entry name" value="BAR"/>
    <property type="match status" value="1"/>
</dbReference>
<keyword evidence="3" id="KW-0728">SH3 domain</keyword>
<evidence type="ECO:0000256" key="1">
    <source>
        <dbReference type="ARBA" id="ARBA00004308"/>
    </source>
</evidence>
<protein>
    <recommendedName>
        <fullName evidence="9">BAR domain-containing protein</fullName>
    </recommendedName>
</protein>
<proteinExistence type="predicted"/>
<feature type="compositionally biased region" description="Polar residues" evidence="8">
    <location>
        <begin position="445"/>
        <end position="454"/>
    </location>
</feature>